<dbReference type="Pfam" id="PF02298">
    <property type="entry name" value="Cu_bind_like"/>
    <property type="match status" value="1"/>
</dbReference>
<evidence type="ECO:0000256" key="4">
    <source>
        <dbReference type="ARBA" id="ARBA00023008"/>
    </source>
</evidence>
<dbReference type="GO" id="GO:0046872">
    <property type="term" value="F:metal ion binding"/>
    <property type="evidence" value="ECO:0007669"/>
    <property type="project" value="UniProtKB-KW"/>
</dbReference>
<keyword evidence="4" id="KW-0186">Copper</keyword>
<dbReference type="PANTHER" id="PTHR33021">
    <property type="entry name" value="BLUE COPPER PROTEIN"/>
    <property type="match status" value="1"/>
</dbReference>
<dbReference type="Proteomes" id="UP001457282">
    <property type="component" value="Unassembled WGS sequence"/>
</dbReference>
<evidence type="ECO:0000313" key="9">
    <source>
        <dbReference type="Proteomes" id="UP001457282"/>
    </source>
</evidence>
<proteinExistence type="predicted"/>
<keyword evidence="3" id="KW-0249">Electron transport</keyword>
<dbReference type="FunFam" id="2.60.40.420:FF:000003">
    <property type="entry name" value="Blue copper"/>
    <property type="match status" value="1"/>
</dbReference>
<dbReference type="InterPro" id="IPR039391">
    <property type="entry name" value="Phytocyanin-like"/>
</dbReference>
<accession>A0AAW1XCA2</accession>
<keyword evidence="9" id="KW-1185">Reference proteome</keyword>
<comment type="caution">
    <text evidence="8">The sequence shown here is derived from an EMBL/GenBank/DDBJ whole genome shotgun (WGS) entry which is preliminary data.</text>
</comment>
<dbReference type="AlphaFoldDB" id="A0AAW1XCA2"/>
<evidence type="ECO:0000256" key="5">
    <source>
        <dbReference type="ARBA" id="ARBA00023180"/>
    </source>
</evidence>
<sequence>MASVSRVFAVVVALMVVMLQVSNATVYKVGDSAGWTTIGNINYKEWAATKTFHVGDVITFVYGAQFHNVLRVTHAMYRSCNASVPLESFSTGNDSITIKTKGHHFFVCGVPGHCQAGQKVDINVRHSLTSPTPSALPSPTEIAAKTPVPSPNMAASLKFVKGQSSLLGLIAIATLVFFVSD</sequence>
<gene>
    <name evidence="8" type="ORF">M0R45_020575</name>
</gene>
<dbReference type="GO" id="GO:0005886">
    <property type="term" value="C:plasma membrane"/>
    <property type="evidence" value="ECO:0007669"/>
    <property type="project" value="TreeGrafter"/>
</dbReference>
<feature type="chain" id="PRO_5043688203" description="Phytocyanin domain-containing protein" evidence="6">
    <location>
        <begin position="25"/>
        <end position="181"/>
    </location>
</feature>
<evidence type="ECO:0000256" key="2">
    <source>
        <dbReference type="ARBA" id="ARBA00022723"/>
    </source>
</evidence>
<dbReference type="GO" id="GO:0009055">
    <property type="term" value="F:electron transfer activity"/>
    <property type="evidence" value="ECO:0007669"/>
    <property type="project" value="InterPro"/>
</dbReference>
<evidence type="ECO:0000256" key="1">
    <source>
        <dbReference type="ARBA" id="ARBA00022448"/>
    </source>
</evidence>
<feature type="signal peptide" evidence="6">
    <location>
        <begin position="1"/>
        <end position="24"/>
    </location>
</feature>
<keyword evidence="6" id="KW-0732">Signal</keyword>
<dbReference type="EMBL" id="JBEDUW010000004">
    <property type="protein sequence ID" value="KAK9933377.1"/>
    <property type="molecule type" value="Genomic_DNA"/>
</dbReference>
<dbReference type="PANTHER" id="PTHR33021:SF339">
    <property type="entry name" value="OS07G0570600 PROTEIN"/>
    <property type="match status" value="1"/>
</dbReference>
<evidence type="ECO:0000259" key="7">
    <source>
        <dbReference type="PROSITE" id="PS51485"/>
    </source>
</evidence>
<keyword evidence="5" id="KW-0325">Glycoprotein</keyword>
<dbReference type="PROSITE" id="PS51485">
    <property type="entry name" value="PHYTOCYANIN"/>
    <property type="match status" value="1"/>
</dbReference>
<dbReference type="InterPro" id="IPR008972">
    <property type="entry name" value="Cupredoxin"/>
</dbReference>
<keyword evidence="1" id="KW-0813">Transport</keyword>
<keyword evidence="2" id="KW-0479">Metal-binding</keyword>
<organism evidence="8 9">
    <name type="scientific">Rubus argutus</name>
    <name type="common">Southern blackberry</name>
    <dbReference type="NCBI Taxonomy" id="59490"/>
    <lineage>
        <taxon>Eukaryota</taxon>
        <taxon>Viridiplantae</taxon>
        <taxon>Streptophyta</taxon>
        <taxon>Embryophyta</taxon>
        <taxon>Tracheophyta</taxon>
        <taxon>Spermatophyta</taxon>
        <taxon>Magnoliopsida</taxon>
        <taxon>eudicotyledons</taxon>
        <taxon>Gunneridae</taxon>
        <taxon>Pentapetalae</taxon>
        <taxon>rosids</taxon>
        <taxon>fabids</taxon>
        <taxon>Rosales</taxon>
        <taxon>Rosaceae</taxon>
        <taxon>Rosoideae</taxon>
        <taxon>Rosoideae incertae sedis</taxon>
        <taxon>Rubus</taxon>
    </lineage>
</organism>
<evidence type="ECO:0000313" key="8">
    <source>
        <dbReference type="EMBL" id="KAK9933377.1"/>
    </source>
</evidence>
<feature type="domain" description="Phytocyanin" evidence="7">
    <location>
        <begin position="25"/>
        <end position="126"/>
    </location>
</feature>
<evidence type="ECO:0000256" key="3">
    <source>
        <dbReference type="ARBA" id="ARBA00022982"/>
    </source>
</evidence>
<dbReference type="SUPFAM" id="SSF49503">
    <property type="entry name" value="Cupredoxins"/>
    <property type="match status" value="1"/>
</dbReference>
<protein>
    <recommendedName>
        <fullName evidence="7">Phytocyanin domain-containing protein</fullName>
    </recommendedName>
</protein>
<reference evidence="8 9" key="1">
    <citation type="journal article" date="2023" name="G3 (Bethesda)">
        <title>A chromosome-length genome assembly and annotation of blackberry (Rubus argutus, cv. 'Hillquist').</title>
        <authorList>
            <person name="Bruna T."/>
            <person name="Aryal R."/>
            <person name="Dudchenko O."/>
            <person name="Sargent D.J."/>
            <person name="Mead D."/>
            <person name="Buti M."/>
            <person name="Cavallini A."/>
            <person name="Hytonen T."/>
            <person name="Andres J."/>
            <person name="Pham M."/>
            <person name="Weisz D."/>
            <person name="Mascagni F."/>
            <person name="Usai G."/>
            <person name="Natali L."/>
            <person name="Bassil N."/>
            <person name="Fernandez G.E."/>
            <person name="Lomsadze A."/>
            <person name="Armour M."/>
            <person name="Olukolu B."/>
            <person name="Poorten T."/>
            <person name="Britton C."/>
            <person name="Davik J."/>
            <person name="Ashrafi H."/>
            <person name="Aiden E.L."/>
            <person name="Borodovsky M."/>
            <person name="Worthington M."/>
        </authorList>
    </citation>
    <scope>NUCLEOTIDE SEQUENCE [LARGE SCALE GENOMIC DNA]</scope>
    <source>
        <strain evidence="8">PI 553951</strain>
    </source>
</reference>
<evidence type="ECO:0000256" key="6">
    <source>
        <dbReference type="SAM" id="SignalP"/>
    </source>
</evidence>
<dbReference type="Gene3D" id="2.60.40.420">
    <property type="entry name" value="Cupredoxins - blue copper proteins"/>
    <property type="match status" value="1"/>
</dbReference>
<name>A0AAW1XCA2_RUBAR</name>
<dbReference type="InterPro" id="IPR003245">
    <property type="entry name" value="Phytocyanin_dom"/>
</dbReference>